<gene>
    <name evidence="1" type="ORF">SPELUC_LOCUS13723</name>
</gene>
<feature type="non-terminal residue" evidence="1">
    <location>
        <position position="1"/>
    </location>
</feature>
<keyword evidence="2" id="KW-1185">Reference proteome</keyword>
<protein>
    <submittedName>
        <fullName evidence="1">18165_t:CDS:1</fullName>
    </submittedName>
</protein>
<sequence length="52" mass="6107">DNLITPPQSLKECFKQIYLLCEICQENRKNFYTKTAIKTNNKAVKRSKNKSD</sequence>
<accession>A0ACA9QDL5</accession>
<name>A0ACA9QDL5_9GLOM</name>
<evidence type="ECO:0000313" key="1">
    <source>
        <dbReference type="EMBL" id="CAG8739996.1"/>
    </source>
</evidence>
<evidence type="ECO:0000313" key="2">
    <source>
        <dbReference type="Proteomes" id="UP000789366"/>
    </source>
</evidence>
<dbReference type="Proteomes" id="UP000789366">
    <property type="component" value="Unassembled WGS sequence"/>
</dbReference>
<proteinExistence type="predicted"/>
<reference evidence="1" key="1">
    <citation type="submission" date="2021-06" db="EMBL/GenBank/DDBJ databases">
        <authorList>
            <person name="Kallberg Y."/>
            <person name="Tangrot J."/>
            <person name="Rosling A."/>
        </authorList>
    </citation>
    <scope>NUCLEOTIDE SEQUENCE</scope>
    <source>
        <strain evidence="1">28 12/20/2015</strain>
    </source>
</reference>
<dbReference type="EMBL" id="CAJVPW010037458">
    <property type="protein sequence ID" value="CAG8739996.1"/>
    <property type="molecule type" value="Genomic_DNA"/>
</dbReference>
<organism evidence="1 2">
    <name type="scientific">Cetraspora pellucida</name>
    <dbReference type="NCBI Taxonomy" id="1433469"/>
    <lineage>
        <taxon>Eukaryota</taxon>
        <taxon>Fungi</taxon>
        <taxon>Fungi incertae sedis</taxon>
        <taxon>Mucoromycota</taxon>
        <taxon>Glomeromycotina</taxon>
        <taxon>Glomeromycetes</taxon>
        <taxon>Diversisporales</taxon>
        <taxon>Gigasporaceae</taxon>
        <taxon>Cetraspora</taxon>
    </lineage>
</organism>
<comment type="caution">
    <text evidence="1">The sequence shown here is derived from an EMBL/GenBank/DDBJ whole genome shotgun (WGS) entry which is preliminary data.</text>
</comment>